<dbReference type="Pfam" id="PF05172">
    <property type="entry name" value="RRM_Nup35"/>
    <property type="match status" value="1"/>
</dbReference>
<keyword evidence="1" id="KW-0813">Transport</keyword>
<keyword evidence="1" id="KW-0539">Nucleus</keyword>
<feature type="region of interest" description="Disordered" evidence="2">
    <location>
        <begin position="89"/>
        <end position="151"/>
    </location>
</feature>
<dbReference type="GO" id="GO:0051028">
    <property type="term" value="P:mRNA transport"/>
    <property type="evidence" value="ECO:0007669"/>
    <property type="project" value="UniProtKB-UniRule"/>
</dbReference>
<dbReference type="STRING" id="1314674.A0A0D7B6X6"/>
<sequence>MYNSQHGHGFSVAGMPTPSSSTFGSSTLGSSTSNVTSGGPSSSFLGTSTTGHGHGAFNPGVSASSGGPASSYKSGYLLSASSSSPDAFLFESSTAPPGERTLGGGSRVGGGVLSFSRLRGGGGGQMEDSMFGGRPDGQGVEDEDGPPRESVVDIPGMRALPSSSSFSPSKSSFRLPSAPEGEYTYVMVYGYPADAYAQAVSFFKGIAEHPEDDVVVEQPGALRNAVRIGYRDPADAVRALRRDGTIVGGEWMVGVKSAGTGAGAGASAQDGHGMQVDAPSIGTPIKLVSQRSVFKTAGPATPTPADPVPSPTKGVVGQMTDLIFGW</sequence>
<protein>
    <recommendedName>
        <fullName evidence="3">RRM Nup35-type domain-containing protein</fullName>
    </recommendedName>
</protein>
<evidence type="ECO:0000313" key="5">
    <source>
        <dbReference type="Proteomes" id="UP000054007"/>
    </source>
</evidence>
<dbReference type="PROSITE" id="PS51472">
    <property type="entry name" value="RRM_NUP35"/>
    <property type="match status" value="1"/>
</dbReference>
<feature type="compositionally biased region" description="Low complexity" evidence="2">
    <location>
        <begin position="14"/>
        <end position="43"/>
    </location>
</feature>
<dbReference type="AlphaFoldDB" id="A0A0D7B6X6"/>
<keyword evidence="1" id="KW-0811">Translocation</keyword>
<evidence type="ECO:0000313" key="4">
    <source>
        <dbReference type="EMBL" id="KIY65271.1"/>
    </source>
</evidence>
<dbReference type="Proteomes" id="UP000054007">
    <property type="component" value="Unassembled WGS sequence"/>
</dbReference>
<dbReference type="InterPro" id="IPR007846">
    <property type="entry name" value="RRM_NUP35_dom"/>
</dbReference>
<dbReference type="Gene3D" id="3.30.70.330">
    <property type="match status" value="1"/>
</dbReference>
<dbReference type="OrthoDB" id="3365060at2759"/>
<feature type="compositionally biased region" description="Gly residues" evidence="2">
    <location>
        <begin position="101"/>
        <end position="112"/>
    </location>
</feature>
<accession>A0A0D7B6X6</accession>
<gene>
    <name evidence="4" type="ORF">CYLTODRAFT_492466</name>
</gene>
<evidence type="ECO:0000259" key="3">
    <source>
        <dbReference type="PROSITE" id="PS51472"/>
    </source>
</evidence>
<evidence type="ECO:0000256" key="2">
    <source>
        <dbReference type="SAM" id="MobiDB-lite"/>
    </source>
</evidence>
<reference evidence="4 5" key="1">
    <citation type="journal article" date="2015" name="Fungal Genet. Biol.">
        <title>Evolution of novel wood decay mechanisms in Agaricales revealed by the genome sequences of Fistulina hepatica and Cylindrobasidium torrendii.</title>
        <authorList>
            <person name="Floudas D."/>
            <person name="Held B.W."/>
            <person name="Riley R."/>
            <person name="Nagy L.G."/>
            <person name="Koehler G."/>
            <person name="Ransdell A.S."/>
            <person name="Younus H."/>
            <person name="Chow J."/>
            <person name="Chiniquy J."/>
            <person name="Lipzen A."/>
            <person name="Tritt A."/>
            <person name="Sun H."/>
            <person name="Haridas S."/>
            <person name="LaButti K."/>
            <person name="Ohm R.A."/>
            <person name="Kues U."/>
            <person name="Blanchette R.A."/>
            <person name="Grigoriev I.V."/>
            <person name="Minto R.E."/>
            <person name="Hibbett D.S."/>
        </authorList>
    </citation>
    <scope>NUCLEOTIDE SEQUENCE [LARGE SCALE GENOMIC DNA]</scope>
    <source>
        <strain evidence="4 5">FP15055 ss-10</strain>
    </source>
</reference>
<keyword evidence="5" id="KW-1185">Reference proteome</keyword>
<feature type="compositionally biased region" description="Low complexity" evidence="2">
    <location>
        <begin position="59"/>
        <end position="69"/>
    </location>
</feature>
<feature type="domain" description="RRM Nup35-type" evidence="3">
    <location>
        <begin position="180"/>
        <end position="265"/>
    </location>
</feature>
<dbReference type="InterPro" id="IPR012677">
    <property type="entry name" value="Nucleotide-bd_a/b_plait_sf"/>
</dbReference>
<dbReference type="GO" id="GO:0005643">
    <property type="term" value="C:nuclear pore"/>
    <property type="evidence" value="ECO:0007669"/>
    <property type="project" value="UniProtKB-UniRule"/>
</dbReference>
<keyword evidence="1" id="KW-0509">mRNA transport</keyword>
<keyword evidence="1" id="KW-0653">Protein transport</keyword>
<feature type="region of interest" description="Disordered" evidence="2">
    <location>
        <begin position="1"/>
        <end position="69"/>
    </location>
</feature>
<dbReference type="EMBL" id="KN880597">
    <property type="protein sequence ID" value="KIY65271.1"/>
    <property type="molecule type" value="Genomic_DNA"/>
</dbReference>
<proteinExistence type="predicted"/>
<organism evidence="4 5">
    <name type="scientific">Cylindrobasidium torrendii FP15055 ss-10</name>
    <dbReference type="NCBI Taxonomy" id="1314674"/>
    <lineage>
        <taxon>Eukaryota</taxon>
        <taxon>Fungi</taxon>
        <taxon>Dikarya</taxon>
        <taxon>Basidiomycota</taxon>
        <taxon>Agaricomycotina</taxon>
        <taxon>Agaricomycetes</taxon>
        <taxon>Agaricomycetidae</taxon>
        <taxon>Agaricales</taxon>
        <taxon>Marasmiineae</taxon>
        <taxon>Physalacriaceae</taxon>
        <taxon>Cylindrobasidium</taxon>
    </lineage>
</organism>
<evidence type="ECO:0000256" key="1">
    <source>
        <dbReference type="PROSITE-ProRule" id="PRU00804"/>
    </source>
</evidence>
<keyword evidence="1" id="KW-0906">Nuclear pore complex</keyword>
<name>A0A0D7B6X6_9AGAR</name>